<dbReference type="AlphaFoldDB" id="A0A2P6P761"/>
<gene>
    <name evidence="1" type="ORF">RchiOBHm_Chr7g0198591</name>
</gene>
<dbReference type="Gramene" id="PRQ17767">
    <property type="protein sequence ID" value="PRQ17767"/>
    <property type="gene ID" value="RchiOBHm_Chr7g0198591"/>
</dbReference>
<dbReference type="EMBL" id="PDCK01000045">
    <property type="protein sequence ID" value="PRQ17767.1"/>
    <property type="molecule type" value="Genomic_DNA"/>
</dbReference>
<dbReference type="InterPro" id="IPR052867">
    <property type="entry name" value="ATP_Synthase_Subunit_6"/>
</dbReference>
<dbReference type="PANTHER" id="PTHR34565">
    <property type="entry name" value="TRANSMEMBRANE PROTEIN"/>
    <property type="match status" value="1"/>
</dbReference>
<comment type="caution">
    <text evidence="1">The sequence shown here is derived from an EMBL/GenBank/DDBJ whole genome shotgun (WGS) entry which is preliminary data.</text>
</comment>
<keyword evidence="2" id="KW-1185">Reference proteome</keyword>
<reference evidence="1 2" key="1">
    <citation type="journal article" date="2018" name="Nat. Genet.">
        <title>The Rosa genome provides new insights in the design of modern roses.</title>
        <authorList>
            <person name="Bendahmane M."/>
        </authorList>
    </citation>
    <scope>NUCLEOTIDE SEQUENCE [LARGE SCALE GENOMIC DNA]</scope>
    <source>
        <strain evidence="2">cv. Old Blush</strain>
    </source>
</reference>
<dbReference type="Proteomes" id="UP000238479">
    <property type="component" value="Chromosome 7"/>
</dbReference>
<evidence type="ECO:0000313" key="1">
    <source>
        <dbReference type="EMBL" id="PRQ17767.1"/>
    </source>
</evidence>
<sequence>MRKFNAWLVFFKREWNWNWPFLVGFAITGFSSPSSLSVSLGTPLHFSFSFCEYESLSVS</sequence>
<evidence type="ECO:0000313" key="2">
    <source>
        <dbReference type="Proteomes" id="UP000238479"/>
    </source>
</evidence>
<dbReference type="PANTHER" id="PTHR34565:SF1">
    <property type="entry name" value="TRANSMEMBRANE PROTEIN"/>
    <property type="match status" value="1"/>
</dbReference>
<proteinExistence type="predicted"/>
<organism evidence="1 2">
    <name type="scientific">Rosa chinensis</name>
    <name type="common">China rose</name>
    <dbReference type="NCBI Taxonomy" id="74649"/>
    <lineage>
        <taxon>Eukaryota</taxon>
        <taxon>Viridiplantae</taxon>
        <taxon>Streptophyta</taxon>
        <taxon>Embryophyta</taxon>
        <taxon>Tracheophyta</taxon>
        <taxon>Spermatophyta</taxon>
        <taxon>Magnoliopsida</taxon>
        <taxon>eudicotyledons</taxon>
        <taxon>Gunneridae</taxon>
        <taxon>Pentapetalae</taxon>
        <taxon>rosids</taxon>
        <taxon>fabids</taxon>
        <taxon>Rosales</taxon>
        <taxon>Rosaceae</taxon>
        <taxon>Rosoideae</taxon>
        <taxon>Rosoideae incertae sedis</taxon>
        <taxon>Rosa</taxon>
    </lineage>
</organism>
<name>A0A2P6P761_ROSCH</name>
<accession>A0A2P6P761</accession>
<protein>
    <submittedName>
        <fullName evidence="1">Uncharacterized protein</fullName>
    </submittedName>
</protein>